<name>A0ABU0AFE5_9BACI</name>
<proteinExistence type="predicted"/>
<organism evidence="1 2">
    <name type="scientific">Cytobacillus purgationiresistens</name>
    <dbReference type="NCBI Taxonomy" id="863449"/>
    <lineage>
        <taxon>Bacteria</taxon>
        <taxon>Bacillati</taxon>
        <taxon>Bacillota</taxon>
        <taxon>Bacilli</taxon>
        <taxon>Bacillales</taxon>
        <taxon>Bacillaceae</taxon>
        <taxon>Cytobacillus</taxon>
    </lineage>
</organism>
<dbReference type="Gene3D" id="3.30.420.40">
    <property type="match status" value="2"/>
</dbReference>
<dbReference type="Gene3D" id="3.30.1490.300">
    <property type="match status" value="1"/>
</dbReference>
<evidence type="ECO:0000313" key="2">
    <source>
        <dbReference type="Proteomes" id="UP001238088"/>
    </source>
</evidence>
<sequence length="326" mass="38013">MALPLISTRNRICNIIINDYSIRYVELKQKNAITRVRWHERMIPNDIVRDGKIIDLHSMQNILDSCVDEWMLRRKAMRFIVPDPFVIIRKITIPGEISKDEIKGYLYMELGSSIHLPFEEPVFDYSILSEDDDKKELLLFAAQEEPVLQYERLYSSARLAPKAADISPLALYRLYHYLDMHKKGESLMMIQLDLTTVNISILENGIPLFMHHINLGLNEEIGRGVEQSHLYDGKINEYSLPVEDIYREMARLMDFYRYSIKQNSQQVTNILINGDHPQLELFEQEMKARFEFPVQKLQLEAAVDEAGNLLPRSMYLALGLALKEVH</sequence>
<dbReference type="Pfam" id="PF11104">
    <property type="entry name" value="PilM_2"/>
    <property type="match status" value="1"/>
</dbReference>
<dbReference type="EMBL" id="JAUSUB010000006">
    <property type="protein sequence ID" value="MDQ0269987.1"/>
    <property type="molecule type" value="Genomic_DNA"/>
</dbReference>
<evidence type="ECO:0000313" key="1">
    <source>
        <dbReference type="EMBL" id="MDQ0269987.1"/>
    </source>
</evidence>
<reference evidence="1 2" key="1">
    <citation type="submission" date="2023-07" db="EMBL/GenBank/DDBJ databases">
        <title>Genomic Encyclopedia of Type Strains, Phase IV (KMG-IV): sequencing the most valuable type-strain genomes for metagenomic binning, comparative biology and taxonomic classification.</title>
        <authorList>
            <person name="Goeker M."/>
        </authorList>
    </citation>
    <scope>NUCLEOTIDE SEQUENCE [LARGE SCALE GENOMIC DNA]</scope>
    <source>
        <strain evidence="1 2">DSM 23494</strain>
    </source>
</reference>
<dbReference type="PANTHER" id="PTHR32432">
    <property type="entry name" value="CELL DIVISION PROTEIN FTSA-RELATED"/>
    <property type="match status" value="1"/>
</dbReference>
<keyword evidence="2" id="KW-1185">Reference proteome</keyword>
<dbReference type="PANTHER" id="PTHR32432:SF3">
    <property type="entry name" value="ETHANOLAMINE UTILIZATION PROTEIN EUTJ"/>
    <property type="match status" value="1"/>
</dbReference>
<accession>A0ABU0AFE5</accession>
<dbReference type="RefSeq" id="WP_307473999.1">
    <property type="nucleotide sequence ID" value="NZ_JAUSUB010000006.1"/>
</dbReference>
<comment type="caution">
    <text evidence="1">The sequence shown here is derived from an EMBL/GenBank/DDBJ whole genome shotgun (WGS) entry which is preliminary data.</text>
</comment>
<protein>
    <submittedName>
        <fullName evidence="1">Type IV pilus assembly protein PilM</fullName>
    </submittedName>
</protein>
<dbReference type="Proteomes" id="UP001238088">
    <property type="component" value="Unassembled WGS sequence"/>
</dbReference>
<gene>
    <name evidence="1" type="ORF">J2S17_001859</name>
</gene>
<dbReference type="InterPro" id="IPR050696">
    <property type="entry name" value="FtsA/MreB"/>
</dbReference>
<dbReference type="InterPro" id="IPR005883">
    <property type="entry name" value="PilM"/>
</dbReference>